<evidence type="ECO:0000259" key="8">
    <source>
        <dbReference type="Pfam" id="PF20258"/>
    </source>
</evidence>
<proteinExistence type="inferred from homology"/>
<keyword evidence="2" id="KW-0808">Transferase</keyword>
<evidence type="ECO:0000256" key="3">
    <source>
        <dbReference type="ARBA" id="ARBA00022694"/>
    </source>
</evidence>
<protein>
    <submittedName>
        <fullName evidence="10">Unannotated protein</fullName>
    </submittedName>
</protein>
<evidence type="ECO:0000256" key="2">
    <source>
        <dbReference type="ARBA" id="ARBA00022679"/>
    </source>
</evidence>
<dbReference type="InterPro" id="IPR023382">
    <property type="entry name" value="MnmA-like_central_sf"/>
</dbReference>
<evidence type="ECO:0000256" key="5">
    <source>
        <dbReference type="ARBA" id="ARBA00022840"/>
    </source>
</evidence>
<organism evidence="10">
    <name type="scientific">freshwater metagenome</name>
    <dbReference type="NCBI Taxonomy" id="449393"/>
    <lineage>
        <taxon>unclassified sequences</taxon>
        <taxon>metagenomes</taxon>
        <taxon>ecological metagenomes</taxon>
    </lineage>
</organism>
<sequence length="358" mass="38519">MRVLAALSGGVDSSVAAALLGEDGHEVVAVTMKLWGGESDTGCCSVSEVEDARRAAAQLNLDHHVFNFGEEFEEHVVGPYVADHAAGRTPNPCVECNRHLKFDVLLRRAELLGYDAVATGHHARVVTLLDGSRRIARGADSAKDQSYVLYTLTAHELDRVLLPIGALTKDQVRERAAALQLRTAAKPESQDVCFITRAAGREAFLEQRIELHPGRIQDENGTTVGTVSAVEVVTLGQRRGLHLAGGAAPRYVVDVDLPTATVTVGGPEELLCDELELENLVWAAEECEGVMNLQCSAHGAALPATVSLQFGEQDQATVRVQWHEPHRRIATAQSVVMYAQRETTTGTEQVVVGGGLVR</sequence>
<evidence type="ECO:0000256" key="1">
    <source>
        <dbReference type="ARBA" id="ARBA00022555"/>
    </source>
</evidence>
<dbReference type="GO" id="GO:0016783">
    <property type="term" value="F:sulfurtransferase activity"/>
    <property type="evidence" value="ECO:0007669"/>
    <property type="project" value="InterPro"/>
</dbReference>
<dbReference type="GO" id="GO:0000049">
    <property type="term" value="F:tRNA binding"/>
    <property type="evidence" value="ECO:0007669"/>
    <property type="project" value="UniProtKB-KW"/>
</dbReference>
<dbReference type="NCBIfam" id="NF001138">
    <property type="entry name" value="PRK00143.1"/>
    <property type="match status" value="1"/>
</dbReference>
<dbReference type="PANTHER" id="PTHR11933">
    <property type="entry name" value="TRNA 5-METHYLAMINOMETHYL-2-THIOURIDYLATE -METHYLTRANSFERASE"/>
    <property type="match status" value="1"/>
</dbReference>
<dbReference type="Gene3D" id="2.30.30.280">
    <property type="entry name" value="Adenine nucleotide alpha hydrolases-like domains"/>
    <property type="match status" value="1"/>
</dbReference>
<dbReference type="HAMAP" id="MF_00144">
    <property type="entry name" value="tRNA_thiouridyl_MnmA"/>
    <property type="match status" value="1"/>
</dbReference>
<dbReference type="EMBL" id="CAEZSF010000277">
    <property type="protein sequence ID" value="CAB4556517.1"/>
    <property type="molecule type" value="Genomic_DNA"/>
</dbReference>
<dbReference type="AlphaFoldDB" id="A0A6J6CYH6"/>
<keyword evidence="4" id="KW-0547">Nucleotide-binding</keyword>
<dbReference type="InterPro" id="IPR004506">
    <property type="entry name" value="MnmA-like"/>
</dbReference>
<dbReference type="GO" id="GO:0005524">
    <property type="term" value="F:ATP binding"/>
    <property type="evidence" value="ECO:0007669"/>
    <property type="project" value="UniProtKB-KW"/>
</dbReference>
<keyword evidence="1" id="KW-0820">tRNA-binding</keyword>
<evidence type="ECO:0000256" key="7">
    <source>
        <dbReference type="ARBA" id="ARBA00023157"/>
    </source>
</evidence>
<keyword evidence="3" id="KW-0819">tRNA processing</keyword>
<dbReference type="CDD" id="cd01998">
    <property type="entry name" value="MnmA_TRMU-like"/>
    <property type="match status" value="1"/>
</dbReference>
<dbReference type="Pfam" id="PF03054">
    <property type="entry name" value="tRNA_Me_trans"/>
    <property type="match status" value="1"/>
</dbReference>
<evidence type="ECO:0000259" key="9">
    <source>
        <dbReference type="Pfam" id="PF20259"/>
    </source>
</evidence>
<gene>
    <name evidence="10" type="ORF">UFOPK1358_01951</name>
</gene>
<evidence type="ECO:0000256" key="6">
    <source>
        <dbReference type="ARBA" id="ARBA00022884"/>
    </source>
</evidence>
<dbReference type="Gene3D" id="2.40.30.10">
    <property type="entry name" value="Translation factors"/>
    <property type="match status" value="1"/>
</dbReference>
<dbReference type="PANTHER" id="PTHR11933:SF5">
    <property type="entry name" value="MITOCHONDRIAL TRNA-SPECIFIC 2-THIOURIDYLASE 1"/>
    <property type="match status" value="1"/>
</dbReference>
<keyword evidence="7" id="KW-1015">Disulfide bond</keyword>
<dbReference type="InterPro" id="IPR046885">
    <property type="entry name" value="MnmA-like_C"/>
</dbReference>
<dbReference type="NCBIfam" id="TIGR00420">
    <property type="entry name" value="trmU"/>
    <property type="match status" value="1"/>
</dbReference>
<evidence type="ECO:0000313" key="10">
    <source>
        <dbReference type="EMBL" id="CAB4556517.1"/>
    </source>
</evidence>
<reference evidence="10" key="1">
    <citation type="submission" date="2020-05" db="EMBL/GenBank/DDBJ databases">
        <authorList>
            <person name="Chiriac C."/>
            <person name="Salcher M."/>
            <person name="Ghai R."/>
            <person name="Kavagutti S V."/>
        </authorList>
    </citation>
    <scope>NUCLEOTIDE SEQUENCE</scope>
</reference>
<name>A0A6J6CYH6_9ZZZZ</name>
<dbReference type="SUPFAM" id="SSF52402">
    <property type="entry name" value="Adenine nucleotide alpha hydrolases-like"/>
    <property type="match status" value="1"/>
</dbReference>
<dbReference type="Gene3D" id="3.40.50.620">
    <property type="entry name" value="HUPs"/>
    <property type="match status" value="1"/>
</dbReference>
<dbReference type="Pfam" id="PF20258">
    <property type="entry name" value="tRNA_Me_trans_C"/>
    <property type="match status" value="1"/>
</dbReference>
<keyword evidence="5" id="KW-0067">ATP-binding</keyword>
<feature type="domain" description="tRNA-specific 2-thiouridylase MnmA-like C-terminal" evidence="8">
    <location>
        <begin position="273"/>
        <end position="356"/>
    </location>
</feature>
<dbReference type="InterPro" id="IPR014729">
    <property type="entry name" value="Rossmann-like_a/b/a_fold"/>
</dbReference>
<feature type="domain" description="tRNA-specific 2-thiouridylase MnmA-like central" evidence="9">
    <location>
        <begin position="203"/>
        <end position="265"/>
    </location>
</feature>
<dbReference type="Pfam" id="PF20259">
    <property type="entry name" value="tRNA_Me_trans_M"/>
    <property type="match status" value="1"/>
</dbReference>
<dbReference type="GO" id="GO:0002143">
    <property type="term" value="P:tRNA wobble position uridine thiolation"/>
    <property type="evidence" value="ECO:0007669"/>
    <property type="project" value="TreeGrafter"/>
</dbReference>
<evidence type="ECO:0000256" key="4">
    <source>
        <dbReference type="ARBA" id="ARBA00022741"/>
    </source>
</evidence>
<accession>A0A6J6CYH6</accession>
<keyword evidence="6" id="KW-0694">RNA-binding</keyword>
<dbReference type="InterPro" id="IPR046884">
    <property type="entry name" value="MnmA-like_central"/>
</dbReference>